<feature type="transmembrane region" description="Helical" evidence="1">
    <location>
        <begin position="77"/>
        <end position="97"/>
    </location>
</feature>
<keyword evidence="1" id="KW-0812">Transmembrane</keyword>
<dbReference type="SUPFAM" id="SSF103473">
    <property type="entry name" value="MFS general substrate transporter"/>
    <property type="match status" value="1"/>
</dbReference>
<feature type="transmembrane region" description="Helical" evidence="1">
    <location>
        <begin position="139"/>
        <end position="159"/>
    </location>
</feature>
<feature type="transmembrane region" description="Helical" evidence="1">
    <location>
        <begin position="254"/>
        <end position="274"/>
    </location>
</feature>
<feature type="transmembrane region" description="Helical" evidence="1">
    <location>
        <begin position="165"/>
        <end position="186"/>
    </location>
</feature>
<accession>A0A8B6CW83</accession>
<feature type="transmembrane region" description="Helical" evidence="1">
    <location>
        <begin position="103"/>
        <end position="127"/>
    </location>
</feature>
<evidence type="ECO:0000313" key="3">
    <source>
        <dbReference type="Proteomes" id="UP000596742"/>
    </source>
</evidence>
<feature type="transmembrane region" description="Helical" evidence="1">
    <location>
        <begin position="7"/>
        <end position="28"/>
    </location>
</feature>
<keyword evidence="1" id="KW-1133">Transmembrane helix</keyword>
<organism evidence="2 3">
    <name type="scientific">Mytilus galloprovincialis</name>
    <name type="common">Mediterranean mussel</name>
    <dbReference type="NCBI Taxonomy" id="29158"/>
    <lineage>
        <taxon>Eukaryota</taxon>
        <taxon>Metazoa</taxon>
        <taxon>Spiralia</taxon>
        <taxon>Lophotrochozoa</taxon>
        <taxon>Mollusca</taxon>
        <taxon>Bivalvia</taxon>
        <taxon>Autobranchia</taxon>
        <taxon>Pteriomorphia</taxon>
        <taxon>Mytilida</taxon>
        <taxon>Mytiloidea</taxon>
        <taxon>Mytilidae</taxon>
        <taxon>Mytilinae</taxon>
        <taxon>Mytilus</taxon>
    </lineage>
</organism>
<proteinExistence type="predicted"/>
<dbReference type="InterPro" id="IPR036259">
    <property type="entry name" value="MFS_trans_sf"/>
</dbReference>
<feature type="transmembrane region" description="Helical" evidence="1">
    <location>
        <begin position="48"/>
        <end position="70"/>
    </location>
</feature>
<dbReference type="Gene3D" id="1.20.1250.20">
    <property type="entry name" value="MFS general substrate transporter like domains"/>
    <property type="match status" value="1"/>
</dbReference>
<dbReference type="InterPro" id="IPR011701">
    <property type="entry name" value="MFS"/>
</dbReference>
<dbReference type="EMBL" id="UYJE01002531">
    <property type="protein sequence ID" value="VDI11565.1"/>
    <property type="molecule type" value="Genomic_DNA"/>
</dbReference>
<keyword evidence="3" id="KW-1185">Reference proteome</keyword>
<dbReference type="InterPro" id="IPR050327">
    <property type="entry name" value="Proton-linked_MCT"/>
</dbReference>
<reference evidence="2" key="1">
    <citation type="submission" date="2018-11" db="EMBL/GenBank/DDBJ databases">
        <authorList>
            <person name="Alioto T."/>
            <person name="Alioto T."/>
        </authorList>
    </citation>
    <scope>NUCLEOTIDE SEQUENCE</scope>
</reference>
<protein>
    <submittedName>
        <fullName evidence="2">MFS transporter, MCP family, solute carrier family 16 (Monocarboxylic acid transporters), member 12</fullName>
    </submittedName>
</protein>
<sequence length="429" mass="47419">MTKPDQGWAWVVATSSFFAHSNSGYYMWASGLVHIVLLEAFGDSLLKTSWVGALFLSLISLAGPLTGVLINRFNCRLSMIVGSLMLTIGLVTTAFVPNLNWTFLTFGLLSGTGLGICYNSGLIVLGFNFERKRNLACGFAMSGSGIGPFLLTPIFQFIYETYGRTGYFILLGGLTLQYCVCASTFWESELEKRSKEPEPLQKQRTHDSCRPYISIMKNIPMSCICACLFLADISIFLLYLHFPKYCLQTHSTKAEISLFMSLSGIWSAMGKILFGMANNSHDIDETITLFGTFGILGIGTIIFPFFRYEFYAKVIYASILGCYSGCCWIVLNTIVICIIGRERFAHAIGYIMLYCGLGTLFGPPLAGFIVDFGGTYGDSFTAAGVLLLCGAFIGLLSSLCQNKDNQNIDIYLDFEIDVELTEKEQMLNK</sequence>
<feature type="transmembrane region" description="Helical" evidence="1">
    <location>
        <begin position="219"/>
        <end position="242"/>
    </location>
</feature>
<feature type="transmembrane region" description="Helical" evidence="1">
    <location>
        <begin position="286"/>
        <end position="308"/>
    </location>
</feature>
<name>A0A8B6CW83_MYTGA</name>
<comment type="caution">
    <text evidence="2">The sequence shown here is derived from an EMBL/GenBank/DDBJ whole genome shotgun (WGS) entry which is preliminary data.</text>
</comment>
<dbReference type="AlphaFoldDB" id="A0A8B6CW83"/>
<dbReference type="PANTHER" id="PTHR11360">
    <property type="entry name" value="MONOCARBOXYLATE TRANSPORTER"/>
    <property type="match status" value="1"/>
</dbReference>
<dbReference type="GO" id="GO:0008028">
    <property type="term" value="F:monocarboxylic acid transmembrane transporter activity"/>
    <property type="evidence" value="ECO:0007669"/>
    <property type="project" value="TreeGrafter"/>
</dbReference>
<dbReference type="PANTHER" id="PTHR11360:SF284">
    <property type="entry name" value="EG:103B4.3 PROTEIN-RELATED"/>
    <property type="match status" value="1"/>
</dbReference>
<feature type="transmembrane region" description="Helical" evidence="1">
    <location>
        <begin position="314"/>
        <end position="339"/>
    </location>
</feature>
<dbReference type="Proteomes" id="UP000596742">
    <property type="component" value="Unassembled WGS sequence"/>
</dbReference>
<gene>
    <name evidence="2" type="ORF">MGAL_10B006657</name>
</gene>
<dbReference type="OrthoDB" id="6111965at2759"/>
<evidence type="ECO:0000313" key="2">
    <source>
        <dbReference type="EMBL" id="VDI11565.1"/>
    </source>
</evidence>
<dbReference type="Pfam" id="PF07690">
    <property type="entry name" value="MFS_1"/>
    <property type="match status" value="1"/>
</dbReference>
<keyword evidence="1" id="KW-0472">Membrane</keyword>
<feature type="transmembrane region" description="Helical" evidence="1">
    <location>
        <begin position="351"/>
        <end position="370"/>
    </location>
</feature>
<evidence type="ECO:0000256" key="1">
    <source>
        <dbReference type="SAM" id="Phobius"/>
    </source>
</evidence>
<feature type="transmembrane region" description="Helical" evidence="1">
    <location>
        <begin position="382"/>
        <end position="400"/>
    </location>
</feature>